<evidence type="ECO:0000313" key="3">
    <source>
        <dbReference type="Proteomes" id="UP000322981"/>
    </source>
</evidence>
<organism evidence="2 3">
    <name type="scientific">Thiohalocapsa marina</name>
    <dbReference type="NCBI Taxonomy" id="424902"/>
    <lineage>
        <taxon>Bacteria</taxon>
        <taxon>Pseudomonadati</taxon>
        <taxon>Pseudomonadota</taxon>
        <taxon>Gammaproteobacteria</taxon>
        <taxon>Chromatiales</taxon>
        <taxon>Chromatiaceae</taxon>
        <taxon>Thiohalocapsa</taxon>
    </lineage>
</organism>
<name>A0A5M8FIG0_9GAMM</name>
<feature type="transmembrane region" description="Helical" evidence="1">
    <location>
        <begin position="20"/>
        <end position="39"/>
    </location>
</feature>
<dbReference type="RefSeq" id="WP_150093474.1">
    <property type="nucleotide sequence ID" value="NZ_JBFUOH010000119.1"/>
</dbReference>
<dbReference type="EMBL" id="VWXX01000016">
    <property type="protein sequence ID" value="KAA6184708.1"/>
    <property type="molecule type" value="Genomic_DNA"/>
</dbReference>
<sequence length="162" mass="17179">MPVIHKQSTSRRETARGSLLLLLLGGVALLVIGVFWGLAHVGMNTCDRCSLQQIADQVALTGATEWAQRTEQADARVWVVSAARHTAELARIRHDNDACDGGGSSVLVFLGPEGSGKCRDRTVPDARVVTVVICTDGRSVLTGLQRACASAAVGTGRPYLIE</sequence>
<comment type="caution">
    <text evidence="2">The sequence shown here is derived from an EMBL/GenBank/DDBJ whole genome shotgun (WGS) entry which is preliminary data.</text>
</comment>
<proteinExistence type="predicted"/>
<keyword evidence="1" id="KW-0812">Transmembrane</keyword>
<dbReference type="AlphaFoldDB" id="A0A5M8FIG0"/>
<gene>
    <name evidence="2" type="ORF">F2Q65_11445</name>
</gene>
<keyword evidence="3" id="KW-1185">Reference proteome</keyword>
<evidence type="ECO:0000256" key="1">
    <source>
        <dbReference type="SAM" id="Phobius"/>
    </source>
</evidence>
<evidence type="ECO:0000313" key="2">
    <source>
        <dbReference type="EMBL" id="KAA6184708.1"/>
    </source>
</evidence>
<keyword evidence="1" id="KW-0472">Membrane</keyword>
<keyword evidence="1" id="KW-1133">Transmembrane helix</keyword>
<accession>A0A5M8FIG0</accession>
<dbReference type="Proteomes" id="UP000322981">
    <property type="component" value="Unassembled WGS sequence"/>
</dbReference>
<reference evidence="2 3" key="1">
    <citation type="submission" date="2019-09" db="EMBL/GenBank/DDBJ databases">
        <title>Whole-genome sequence of the purple sulfur bacterium Thiohalocapsa marina DSM 19078.</title>
        <authorList>
            <person name="Kyndt J.A."/>
            <person name="Meyer T.E."/>
        </authorList>
    </citation>
    <scope>NUCLEOTIDE SEQUENCE [LARGE SCALE GENOMIC DNA]</scope>
    <source>
        <strain evidence="2 3">DSM 19078</strain>
    </source>
</reference>
<protein>
    <submittedName>
        <fullName evidence="2">Uncharacterized protein</fullName>
    </submittedName>
</protein>